<sequence length="234" mass="24710">MKISLESAQADSCNHEDLTRICSGFVRVQARRASAVKVGDEVCITGYVVDNFCIELGNFLDNPSVKTLEHPEEHSFHCLLDVESCRDGGYQVLGEKNGDTGMHCLGFRLNDTDAVVAAGQSSGQSGYCTSCTGDSAAPEYGWLATVKGTIVNMGDGSNGITGTPILNDVRVLSSDVECNRTTVPPLCVGTAPTPTVPTSSTSAPSPATTSVGTDLHVITSYVLLFFSLMYSLLN</sequence>
<dbReference type="EMBL" id="JABMIG020000198">
    <property type="protein sequence ID" value="KAL3786257.1"/>
    <property type="molecule type" value="Genomic_DNA"/>
</dbReference>
<name>A0ABD3PEX2_9STRA</name>
<keyword evidence="2" id="KW-1185">Reference proteome</keyword>
<evidence type="ECO:0000313" key="2">
    <source>
        <dbReference type="Proteomes" id="UP001516023"/>
    </source>
</evidence>
<accession>A0ABD3PEX2</accession>
<dbReference type="Proteomes" id="UP001516023">
    <property type="component" value="Unassembled WGS sequence"/>
</dbReference>
<comment type="caution">
    <text evidence="1">The sequence shown here is derived from an EMBL/GenBank/DDBJ whole genome shotgun (WGS) entry which is preliminary data.</text>
</comment>
<proteinExistence type="predicted"/>
<evidence type="ECO:0000313" key="1">
    <source>
        <dbReference type="EMBL" id="KAL3786257.1"/>
    </source>
</evidence>
<reference evidence="1 2" key="1">
    <citation type="journal article" date="2020" name="G3 (Bethesda)">
        <title>Improved Reference Genome for Cyclotella cryptica CCMP332, a Model for Cell Wall Morphogenesis, Salinity Adaptation, and Lipid Production in Diatoms (Bacillariophyta).</title>
        <authorList>
            <person name="Roberts W.R."/>
            <person name="Downey K.M."/>
            <person name="Ruck E.C."/>
            <person name="Traller J.C."/>
            <person name="Alverson A.J."/>
        </authorList>
    </citation>
    <scope>NUCLEOTIDE SEQUENCE [LARGE SCALE GENOMIC DNA]</scope>
    <source>
        <strain evidence="1 2">CCMP332</strain>
    </source>
</reference>
<gene>
    <name evidence="1" type="ORF">HJC23_005335</name>
</gene>
<organism evidence="1 2">
    <name type="scientific">Cyclotella cryptica</name>
    <dbReference type="NCBI Taxonomy" id="29204"/>
    <lineage>
        <taxon>Eukaryota</taxon>
        <taxon>Sar</taxon>
        <taxon>Stramenopiles</taxon>
        <taxon>Ochrophyta</taxon>
        <taxon>Bacillariophyta</taxon>
        <taxon>Coscinodiscophyceae</taxon>
        <taxon>Thalassiosirophycidae</taxon>
        <taxon>Stephanodiscales</taxon>
        <taxon>Stephanodiscaceae</taxon>
        <taxon>Cyclotella</taxon>
    </lineage>
</organism>
<dbReference type="AlphaFoldDB" id="A0ABD3PEX2"/>
<protein>
    <submittedName>
        <fullName evidence="1">Uncharacterized protein</fullName>
    </submittedName>
</protein>